<dbReference type="EMBL" id="WLVL01000028">
    <property type="protein sequence ID" value="MTB72018.1"/>
    <property type="molecule type" value="Genomic_DNA"/>
</dbReference>
<protein>
    <recommendedName>
        <fullName evidence="2">HNH nuclease domain-containing protein</fullName>
    </recommendedName>
</protein>
<sequence length="208" mass="22541">MLRGQDERHHHTHHTHDSHDNHDSHDGHDRDGGGVTGPGYVPQARPGAPGDGLDGDDPAVLARAADVFLRRLYTHPDTGQLVALDARGRAFDGALRRLIVWRDGTCRAPGCDSPIRHIDHVHPWRDGGTTTADNGIGLCEAHNYAHEAPGHTTHAVHPPPDYTGWDQPPTTIHTYPDGSQHPSDPPPLIPSIWGPLGSHPRRPASSVD</sequence>
<evidence type="ECO:0000259" key="2">
    <source>
        <dbReference type="SMART" id="SM00507"/>
    </source>
</evidence>
<evidence type="ECO:0000313" key="3">
    <source>
        <dbReference type="EMBL" id="MTB72018.1"/>
    </source>
</evidence>
<dbReference type="SMART" id="SM00507">
    <property type="entry name" value="HNHc"/>
    <property type="match status" value="1"/>
</dbReference>
<feature type="region of interest" description="Disordered" evidence="1">
    <location>
        <begin position="149"/>
        <end position="208"/>
    </location>
</feature>
<feature type="domain" description="HNH nuclease" evidence="2">
    <location>
        <begin position="94"/>
        <end position="144"/>
    </location>
</feature>
<name>A0A6I3ICU0_9MICO</name>
<proteinExistence type="predicted"/>
<gene>
    <name evidence="3" type="ORF">GGG17_08555</name>
</gene>
<accession>A0A6I3ICU0</accession>
<dbReference type="Gene3D" id="1.10.30.50">
    <property type="match status" value="1"/>
</dbReference>
<feature type="compositionally biased region" description="Basic and acidic residues" evidence="1">
    <location>
        <begin position="1"/>
        <end position="32"/>
    </location>
</feature>
<evidence type="ECO:0000256" key="1">
    <source>
        <dbReference type="SAM" id="MobiDB-lite"/>
    </source>
</evidence>
<dbReference type="Pfam" id="PF01844">
    <property type="entry name" value="HNH"/>
    <property type="match status" value="1"/>
</dbReference>
<feature type="region of interest" description="Disordered" evidence="1">
    <location>
        <begin position="1"/>
        <end position="57"/>
    </location>
</feature>
<dbReference type="Proteomes" id="UP000431092">
    <property type="component" value="Unassembled WGS sequence"/>
</dbReference>
<dbReference type="InterPro" id="IPR003615">
    <property type="entry name" value="HNH_nuc"/>
</dbReference>
<dbReference type="InterPro" id="IPR002711">
    <property type="entry name" value="HNH"/>
</dbReference>
<reference evidence="3 4" key="1">
    <citation type="submission" date="2019-11" db="EMBL/GenBank/DDBJ databases">
        <title>Whole genome sequencing identifies a novel species of the genus Arsenicicoccus isolated from human blood.</title>
        <authorList>
            <person name="Jeong J.H."/>
            <person name="Kweon O.J."/>
            <person name="Kim H.R."/>
            <person name="Kim T.-H."/>
            <person name="Ha S.-M."/>
            <person name="Lee M.-K."/>
        </authorList>
    </citation>
    <scope>NUCLEOTIDE SEQUENCE [LARGE SCALE GENOMIC DNA]</scope>
    <source>
        <strain evidence="3 4">MKL-02</strain>
    </source>
</reference>
<organism evidence="3 4">
    <name type="scientific">Arsenicicoccus cauae</name>
    <dbReference type="NCBI Taxonomy" id="2663847"/>
    <lineage>
        <taxon>Bacteria</taxon>
        <taxon>Bacillati</taxon>
        <taxon>Actinomycetota</taxon>
        <taxon>Actinomycetes</taxon>
        <taxon>Micrococcales</taxon>
        <taxon>Intrasporangiaceae</taxon>
        <taxon>Arsenicicoccus</taxon>
    </lineage>
</organism>
<comment type="caution">
    <text evidence="3">The sequence shown here is derived from an EMBL/GenBank/DDBJ whole genome shotgun (WGS) entry which is preliminary data.</text>
</comment>
<dbReference type="AlphaFoldDB" id="A0A6I3ICU0"/>
<keyword evidence="4" id="KW-1185">Reference proteome</keyword>
<dbReference type="GO" id="GO:0008270">
    <property type="term" value="F:zinc ion binding"/>
    <property type="evidence" value="ECO:0007669"/>
    <property type="project" value="InterPro"/>
</dbReference>
<evidence type="ECO:0000313" key="4">
    <source>
        <dbReference type="Proteomes" id="UP000431092"/>
    </source>
</evidence>
<dbReference type="CDD" id="cd00085">
    <property type="entry name" value="HNHc"/>
    <property type="match status" value="1"/>
</dbReference>
<dbReference type="GO" id="GO:0004519">
    <property type="term" value="F:endonuclease activity"/>
    <property type="evidence" value="ECO:0007669"/>
    <property type="project" value="InterPro"/>
</dbReference>
<dbReference type="GO" id="GO:0003676">
    <property type="term" value="F:nucleic acid binding"/>
    <property type="evidence" value="ECO:0007669"/>
    <property type="project" value="InterPro"/>
</dbReference>